<name>A0A835HNK8_9MAGN</name>
<keyword evidence="2" id="KW-1185">Reference proteome</keyword>
<dbReference type="EMBL" id="JADFTS010000006">
    <property type="protein sequence ID" value="KAF9602714.1"/>
    <property type="molecule type" value="Genomic_DNA"/>
</dbReference>
<evidence type="ECO:0000313" key="1">
    <source>
        <dbReference type="EMBL" id="KAF9602714.1"/>
    </source>
</evidence>
<organism evidence="1 2">
    <name type="scientific">Coptis chinensis</name>
    <dbReference type="NCBI Taxonomy" id="261450"/>
    <lineage>
        <taxon>Eukaryota</taxon>
        <taxon>Viridiplantae</taxon>
        <taxon>Streptophyta</taxon>
        <taxon>Embryophyta</taxon>
        <taxon>Tracheophyta</taxon>
        <taxon>Spermatophyta</taxon>
        <taxon>Magnoliopsida</taxon>
        <taxon>Ranunculales</taxon>
        <taxon>Ranunculaceae</taxon>
        <taxon>Coptidoideae</taxon>
        <taxon>Coptis</taxon>
    </lineage>
</organism>
<protein>
    <submittedName>
        <fullName evidence="1">Uncharacterized protein</fullName>
    </submittedName>
</protein>
<dbReference type="AlphaFoldDB" id="A0A835HNK8"/>
<proteinExistence type="predicted"/>
<dbReference type="Proteomes" id="UP000631114">
    <property type="component" value="Unassembled WGS sequence"/>
</dbReference>
<accession>A0A835HNK8</accession>
<evidence type="ECO:0000313" key="2">
    <source>
        <dbReference type="Proteomes" id="UP000631114"/>
    </source>
</evidence>
<gene>
    <name evidence="1" type="ORF">IFM89_030602</name>
</gene>
<reference evidence="1 2" key="1">
    <citation type="submission" date="2020-10" db="EMBL/GenBank/DDBJ databases">
        <title>The Coptis chinensis genome and diversification of protoberbering-type alkaloids.</title>
        <authorList>
            <person name="Wang B."/>
            <person name="Shu S."/>
            <person name="Song C."/>
            <person name="Liu Y."/>
        </authorList>
    </citation>
    <scope>NUCLEOTIDE SEQUENCE [LARGE SCALE GENOMIC DNA]</scope>
    <source>
        <strain evidence="1">HL-2020</strain>
        <tissue evidence="1">Leaf</tissue>
    </source>
</reference>
<sequence length="97" mass="10862">MGLWRDGIRMVAQGIDRGEYNGKKWHGIVERGYKPIYGIVKSIGALESEKPWERMNGLPKEPLTVARGGVDVDPSIVDPISSFYKKLAEFSQGKLIE</sequence>
<dbReference type="OrthoDB" id="1686147at2759"/>
<comment type="caution">
    <text evidence="1">The sequence shown here is derived from an EMBL/GenBank/DDBJ whole genome shotgun (WGS) entry which is preliminary data.</text>
</comment>